<proteinExistence type="predicted"/>
<dbReference type="CDD" id="cd12109">
    <property type="entry name" value="Hr_FBXL5"/>
    <property type="match status" value="1"/>
</dbReference>
<comment type="caution">
    <text evidence="1">The sequence shown here is derived from an EMBL/GenBank/DDBJ whole genome shotgun (WGS) entry which is preliminary data.</text>
</comment>
<dbReference type="InterPro" id="IPR045808">
    <property type="entry name" value="Hr_FBXL5"/>
</dbReference>
<evidence type="ECO:0000313" key="2">
    <source>
        <dbReference type="Proteomes" id="UP000035170"/>
    </source>
</evidence>
<gene>
    <name evidence="1" type="ORF">VPARA_12960</name>
</gene>
<dbReference type="RefSeq" id="WP_047783777.1">
    <property type="nucleotide sequence ID" value="NZ_JZWI01000006.1"/>
</dbReference>
<dbReference type="GO" id="GO:0006879">
    <property type="term" value="P:intracellular iron ion homeostasis"/>
    <property type="evidence" value="ECO:0007669"/>
    <property type="project" value="InterPro"/>
</dbReference>
<dbReference type="Proteomes" id="UP000035170">
    <property type="component" value="Unassembled WGS sequence"/>
</dbReference>
<accession>A0A0H2M5Y9</accession>
<protein>
    <submittedName>
        <fullName evidence="1">Uncharacterized protein</fullName>
    </submittedName>
</protein>
<organism evidence="1 2">
    <name type="scientific">Variovorax paradoxus</name>
    <dbReference type="NCBI Taxonomy" id="34073"/>
    <lineage>
        <taxon>Bacteria</taxon>
        <taxon>Pseudomonadati</taxon>
        <taxon>Pseudomonadota</taxon>
        <taxon>Betaproteobacteria</taxon>
        <taxon>Burkholderiales</taxon>
        <taxon>Comamonadaceae</taxon>
        <taxon>Variovorax</taxon>
    </lineage>
</organism>
<dbReference type="AlphaFoldDB" id="A0A0H2M5Y9"/>
<reference evidence="1 2" key="1">
    <citation type="submission" date="2015-03" db="EMBL/GenBank/DDBJ databases">
        <title>Genome sequence of Variovorax paradoxus TBEA6.</title>
        <authorList>
            <person name="Poehlein A."/>
            <person name="Schuldes J."/>
            <person name="Wuebbeler J.H."/>
            <person name="Hiessl S."/>
            <person name="Steinbuechel A."/>
            <person name="Daniel R."/>
        </authorList>
    </citation>
    <scope>NUCLEOTIDE SEQUENCE [LARGE SCALE GENOMIC DNA]</scope>
    <source>
        <strain evidence="1 2">TBEA6</strain>
    </source>
</reference>
<sequence>MPPRFDLYTPIHKALRAALFHTQGQLGQTDWRQPSDRQATLEDAQALLQLMRAHLGHENDFVHPAMETALPGSSRDVADDHRAHAHDIASLEADVSALQAAPAERAGALGLALYRRFSAFVAHNLTHMLVEEEAHNALLWASLDDTALIALHDRLVASIPPQDMLASLRWMAKGLSVPELAELLNGLRDNNPPAFQAALDEVRRWLDAPREARLCGALGLAPVPDLIPA</sequence>
<keyword evidence="2" id="KW-1185">Reference proteome</keyword>
<name>A0A0H2M5Y9_VARPD</name>
<dbReference type="Gene3D" id="1.20.120.520">
    <property type="entry name" value="nmb1532 protein domain like"/>
    <property type="match status" value="1"/>
</dbReference>
<evidence type="ECO:0000313" key="1">
    <source>
        <dbReference type="EMBL" id="KLN57783.1"/>
    </source>
</evidence>
<dbReference type="PATRIC" id="fig|34073.19.peg.1318"/>
<dbReference type="EMBL" id="JZWI01000006">
    <property type="protein sequence ID" value="KLN57783.1"/>
    <property type="molecule type" value="Genomic_DNA"/>
</dbReference>